<feature type="compositionally biased region" description="Polar residues" evidence="2">
    <location>
        <begin position="1031"/>
        <end position="1041"/>
    </location>
</feature>
<feature type="region of interest" description="Disordered" evidence="2">
    <location>
        <begin position="791"/>
        <end position="1042"/>
    </location>
</feature>
<evidence type="ECO:0000313" key="4">
    <source>
        <dbReference type="Proteomes" id="UP000245207"/>
    </source>
</evidence>
<name>A0A2U1NX59_ARTAN</name>
<dbReference type="Proteomes" id="UP000245207">
    <property type="component" value="Unassembled WGS sequence"/>
</dbReference>
<evidence type="ECO:0000256" key="1">
    <source>
        <dbReference type="SAM" id="Coils"/>
    </source>
</evidence>
<keyword evidence="4" id="KW-1185">Reference proteome</keyword>
<feature type="compositionally biased region" description="Polar residues" evidence="2">
    <location>
        <begin position="729"/>
        <end position="745"/>
    </location>
</feature>
<dbReference type="STRING" id="35608.A0A2U1NX59"/>
<feature type="compositionally biased region" description="Acidic residues" evidence="2">
    <location>
        <begin position="958"/>
        <end position="977"/>
    </location>
</feature>
<feature type="region of interest" description="Disordered" evidence="2">
    <location>
        <begin position="1168"/>
        <end position="1195"/>
    </location>
</feature>
<feature type="coiled-coil region" evidence="1">
    <location>
        <begin position="584"/>
        <end position="611"/>
    </location>
</feature>
<accession>A0A2U1NX59</accession>
<dbReference type="EMBL" id="PKPP01002046">
    <property type="protein sequence ID" value="PWA78020.1"/>
    <property type="molecule type" value="Genomic_DNA"/>
</dbReference>
<comment type="caution">
    <text evidence="3">The sequence shown here is derived from an EMBL/GenBank/DDBJ whole genome shotgun (WGS) entry which is preliminary data.</text>
</comment>
<dbReference type="AlphaFoldDB" id="A0A2U1NX59"/>
<feature type="compositionally biased region" description="Polar residues" evidence="2">
    <location>
        <begin position="293"/>
        <end position="302"/>
    </location>
</feature>
<feature type="compositionally biased region" description="Basic and acidic residues" evidence="2">
    <location>
        <begin position="716"/>
        <end position="725"/>
    </location>
</feature>
<reference evidence="3 4" key="1">
    <citation type="journal article" date="2018" name="Mol. Plant">
        <title>The genome of Artemisia annua provides insight into the evolution of Asteraceae family and artemisinin biosynthesis.</title>
        <authorList>
            <person name="Shen Q."/>
            <person name="Zhang L."/>
            <person name="Liao Z."/>
            <person name="Wang S."/>
            <person name="Yan T."/>
            <person name="Shi P."/>
            <person name="Liu M."/>
            <person name="Fu X."/>
            <person name="Pan Q."/>
            <person name="Wang Y."/>
            <person name="Lv Z."/>
            <person name="Lu X."/>
            <person name="Zhang F."/>
            <person name="Jiang W."/>
            <person name="Ma Y."/>
            <person name="Chen M."/>
            <person name="Hao X."/>
            <person name="Li L."/>
            <person name="Tang Y."/>
            <person name="Lv G."/>
            <person name="Zhou Y."/>
            <person name="Sun X."/>
            <person name="Brodelius P.E."/>
            <person name="Rose J.K.C."/>
            <person name="Tang K."/>
        </authorList>
    </citation>
    <scope>NUCLEOTIDE SEQUENCE [LARGE SCALE GENOMIC DNA]</scope>
    <source>
        <strain evidence="4">cv. Huhao1</strain>
        <tissue evidence="3">Leaf</tissue>
    </source>
</reference>
<proteinExistence type="predicted"/>
<feature type="compositionally biased region" description="Polar residues" evidence="2">
    <location>
        <begin position="260"/>
        <end position="274"/>
    </location>
</feature>
<feature type="compositionally biased region" description="Polar residues" evidence="2">
    <location>
        <begin position="617"/>
        <end position="633"/>
    </location>
</feature>
<evidence type="ECO:0000313" key="3">
    <source>
        <dbReference type="EMBL" id="PWA78020.1"/>
    </source>
</evidence>
<dbReference type="PANTHER" id="PTHR31008:SF44">
    <property type="entry name" value="DUF4005 DOMAIN-CONTAINING PROTEIN"/>
    <property type="match status" value="1"/>
</dbReference>
<feature type="compositionally biased region" description="Low complexity" evidence="2">
    <location>
        <begin position="925"/>
        <end position="938"/>
    </location>
</feature>
<feature type="compositionally biased region" description="Polar residues" evidence="2">
    <location>
        <begin position="995"/>
        <end position="1006"/>
    </location>
</feature>
<dbReference type="OrthoDB" id="767933at2759"/>
<feature type="compositionally biased region" description="Low complexity" evidence="2">
    <location>
        <begin position="981"/>
        <end position="994"/>
    </location>
</feature>
<feature type="region of interest" description="Disordered" evidence="2">
    <location>
        <begin position="224"/>
        <end position="304"/>
    </location>
</feature>
<protein>
    <recommendedName>
        <fullName evidence="5">COP1-interacting protein 7</fullName>
    </recommendedName>
</protein>
<keyword evidence="1" id="KW-0175">Coiled coil</keyword>
<feature type="compositionally biased region" description="Polar residues" evidence="2">
    <location>
        <begin position="815"/>
        <end position="825"/>
    </location>
</feature>
<evidence type="ECO:0000256" key="2">
    <source>
        <dbReference type="SAM" id="MobiDB-lite"/>
    </source>
</evidence>
<gene>
    <name evidence="3" type="ORF">CTI12_AA188040</name>
</gene>
<feature type="compositionally biased region" description="Low complexity" evidence="2">
    <location>
        <begin position="399"/>
        <end position="411"/>
    </location>
</feature>
<feature type="compositionally biased region" description="Basic and acidic residues" evidence="2">
    <location>
        <begin position="899"/>
        <end position="911"/>
    </location>
</feature>
<feature type="region of interest" description="Disordered" evidence="2">
    <location>
        <begin position="385"/>
        <end position="464"/>
    </location>
</feature>
<feature type="region of interest" description="Disordered" evidence="2">
    <location>
        <begin position="1116"/>
        <end position="1153"/>
    </location>
</feature>
<organism evidence="3 4">
    <name type="scientific">Artemisia annua</name>
    <name type="common">Sweet wormwood</name>
    <dbReference type="NCBI Taxonomy" id="35608"/>
    <lineage>
        <taxon>Eukaryota</taxon>
        <taxon>Viridiplantae</taxon>
        <taxon>Streptophyta</taxon>
        <taxon>Embryophyta</taxon>
        <taxon>Tracheophyta</taxon>
        <taxon>Spermatophyta</taxon>
        <taxon>Magnoliopsida</taxon>
        <taxon>eudicotyledons</taxon>
        <taxon>Gunneridae</taxon>
        <taxon>Pentapetalae</taxon>
        <taxon>asterids</taxon>
        <taxon>campanulids</taxon>
        <taxon>Asterales</taxon>
        <taxon>Asteraceae</taxon>
        <taxon>Asteroideae</taxon>
        <taxon>Anthemideae</taxon>
        <taxon>Artemisiinae</taxon>
        <taxon>Artemisia</taxon>
    </lineage>
</organism>
<feature type="compositionally biased region" description="Basic and acidic residues" evidence="2">
    <location>
        <begin position="939"/>
        <end position="957"/>
    </location>
</feature>
<feature type="region of interest" description="Disordered" evidence="2">
    <location>
        <begin position="611"/>
        <end position="633"/>
    </location>
</feature>
<feature type="compositionally biased region" description="Polar residues" evidence="2">
    <location>
        <begin position="224"/>
        <end position="252"/>
    </location>
</feature>
<sequence>MRSDTPLDYAAFHLSPRRSRCELFVSSGGNTERIASGLVTPFVTHLKVAEEQVASALQSIRLQVESRENVKTWFTKGTLERFVRFVSTPEVLELVSTYDAEMSQLDAARMMYSQGSSAQLSSTPGGERLISATGGDATKKELQRAIDVRLATVKQDLATACARAEAAGFNHDTVADLQSFAERFGATRLNQACSRYVSLHNRHPELFNTPSWKSDVRDQPIQSSYASNTSLDNDPPTTTSQPPKSLSSSATFPSRRGITPISQESSIHADTSSVVIEKQKEEGGVIDDPLAQPATQTSSRRLSVQDRINLFENKQKEGGSATGSGAKLVVTKPELRRLSSDVSHSHSGAPPAVLRRWSGATDTSINLSGDRKEDPKDISGSLVTEVQKDQTHSATQLTVSSSVKSEESVGSNQLTSNLEKTHSLTSLTKSDDDSLTGSQFNDFDGGQEEQVGKSDQVKFGSSTVGSSKLDTRLVKDTDPGMMTLRAPPKKTSLSPGSKIQEAFAASQQRRLEVGLLRSQPRLNSVEVQKEDSISTEEQYNESGPQKLKFQKQVQKGDGSGYVHGYSSTPPSGKFFQGGSGSRQLKGNQELNDELKMKANELEKLFAEHKLRVPGDQPNPTRQSKVSDVESDQTTRLAYRKQVADPIPEQQRMFESPIPVMNSGGRNHNYMLQAEVEFSDDSRGKLYDSYMKKRDARLRESWDSNGAEKEARMKAMNDSLERHSTEMKATLSSRSADRQNSVSSAQRRAEKLRSFNARSALKREEPLDFGQLQDVGDLSGLGLSRNIPVKKPLVRTPIPRSATKLTSTSGKRKTQPDNPLAQSVPNFSDLRKENTKPYSAASKAAARSQLRNYARSRSSNNEEMPSVKEDKSRRSQSLRKSSVTSLESSEGVILTPPNEGHMKSSKNVEPRRFLRKNTGIGPGAGSVAAKMKASMVSKAVNKDEEYDKPVSEPDVKDDGLEELDTTETEDQIIADEDESRMSPESEILINSESENGNTSQSFSQVDHTSVAELPATVTSPFPVQDSPGESPMSWNSHTNYPFSYNHEASDFESPMRSPASWNLQPKEADAAQMRKKWGIAKISSPIANSSGLQSRKDMAKGFKRLLKFGRKSRHTDNLSDYISATTSEGDDDTEDGRDLANRSSEDLRKSRMGYSHGFSESDFYGDEVNTLQSSIPAPPSNFRLREGQLSGSSMKAPRSFFSLSTFRSKGSDSKQR</sequence>
<feature type="region of interest" description="Disordered" evidence="2">
    <location>
        <begin position="716"/>
        <end position="749"/>
    </location>
</feature>
<feature type="compositionally biased region" description="Basic and acidic residues" evidence="2">
    <location>
        <begin position="1135"/>
        <end position="1148"/>
    </location>
</feature>
<evidence type="ECO:0008006" key="5">
    <source>
        <dbReference type="Google" id="ProtNLM"/>
    </source>
</evidence>
<dbReference type="PANTHER" id="PTHR31008">
    <property type="entry name" value="COP1-INTERACTING PROTEIN-RELATED"/>
    <property type="match status" value="1"/>
</dbReference>
<feature type="compositionally biased region" description="Polar residues" evidence="2">
    <location>
        <begin position="848"/>
        <end position="862"/>
    </location>
</feature>